<feature type="domain" description="DUF6533" evidence="2">
    <location>
        <begin position="14"/>
        <end position="56"/>
    </location>
</feature>
<dbReference type="Proteomes" id="UP000807306">
    <property type="component" value="Unassembled WGS sequence"/>
</dbReference>
<organism evidence="3 4">
    <name type="scientific">Crepidotus variabilis</name>
    <dbReference type="NCBI Taxonomy" id="179855"/>
    <lineage>
        <taxon>Eukaryota</taxon>
        <taxon>Fungi</taxon>
        <taxon>Dikarya</taxon>
        <taxon>Basidiomycota</taxon>
        <taxon>Agaricomycotina</taxon>
        <taxon>Agaricomycetes</taxon>
        <taxon>Agaricomycetidae</taxon>
        <taxon>Agaricales</taxon>
        <taxon>Agaricineae</taxon>
        <taxon>Crepidotaceae</taxon>
        <taxon>Crepidotus</taxon>
    </lineage>
</organism>
<gene>
    <name evidence="3" type="ORF">CPB83DRAFT_656828</name>
</gene>
<dbReference type="InterPro" id="IPR045340">
    <property type="entry name" value="DUF6533"/>
</dbReference>
<keyword evidence="1" id="KW-0472">Membrane</keyword>
<reference evidence="3" key="1">
    <citation type="submission" date="2020-11" db="EMBL/GenBank/DDBJ databases">
        <authorList>
            <consortium name="DOE Joint Genome Institute"/>
            <person name="Ahrendt S."/>
            <person name="Riley R."/>
            <person name="Andreopoulos W."/>
            <person name="Labutti K."/>
            <person name="Pangilinan J."/>
            <person name="Ruiz-Duenas F.J."/>
            <person name="Barrasa J.M."/>
            <person name="Sanchez-Garcia M."/>
            <person name="Camarero S."/>
            <person name="Miyauchi S."/>
            <person name="Serrano A."/>
            <person name="Linde D."/>
            <person name="Babiker R."/>
            <person name="Drula E."/>
            <person name="Ayuso-Fernandez I."/>
            <person name="Pacheco R."/>
            <person name="Padilla G."/>
            <person name="Ferreira P."/>
            <person name="Barriuso J."/>
            <person name="Kellner H."/>
            <person name="Castanera R."/>
            <person name="Alfaro M."/>
            <person name="Ramirez L."/>
            <person name="Pisabarro A.G."/>
            <person name="Kuo A."/>
            <person name="Tritt A."/>
            <person name="Lipzen A."/>
            <person name="He G."/>
            <person name="Yan M."/>
            <person name="Ng V."/>
            <person name="Cullen D."/>
            <person name="Martin F."/>
            <person name="Rosso M.-N."/>
            <person name="Henrissat B."/>
            <person name="Hibbett D."/>
            <person name="Martinez A.T."/>
            <person name="Grigoriev I.V."/>
        </authorList>
    </citation>
    <scope>NUCLEOTIDE SEQUENCE</scope>
    <source>
        <strain evidence="3">CBS 506.95</strain>
    </source>
</reference>
<keyword evidence="4" id="KW-1185">Reference proteome</keyword>
<feature type="transmembrane region" description="Helical" evidence="1">
    <location>
        <begin position="46"/>
        <end position="69"/>
    </location>
</feature>
<feature type="transmembrane region" description="Helical" evidence="1">
    <location>
        <begin position="145"/>
        <end position="162"/>
    </location>
</feature>
<dbReference type="Pfam" id="PF20151">
    <property type="entry name" value="DUF6533"/>
    <property type="match status" value="1"/>
</dbReference>
<evidence type="ECO:0000313" key="3">
    <source>
        <dbReference type="EMBL" id="KAF9523741.1"/>
    </source>
</evidence>
<keyword evidence="1" id="KW-1133">Transmembrane helix</keyword>
<keyword evidence="1" id="KW-0812">Transmembrane</keyword>
<sequence length="294" mass="33113">MSSREQSALEFNFVISSLTIIIYDILLHIPEDLRLFRKHPIRLPSLVYAGARASTLAVFIFAVAIIPLVNPFLFSIAHVYSPAQGSVTIWTLYALLMIQRGTTSLLLYLRVYALYQSNRYVQTFFLAALLGVTATPLILFGMSGIACSIFDLGILVAILWKVKWHRPTIYYSSPSSEPEANGRWTYWNPFKCGREHEVTDQFLKGTLAYVLLAILIKIPQIFALTGAIGIWPIYTTYPELVVSCIVSCNIFRNLKLGLSRHNGSTSTSILTTPRSRLEFRIPESRNDESDSLPI</sequence>
<comment type="caution">
    <text evidence="3">The sequence shown here is derived from an EMBL/GenBank/DDBJ whole genome shotgun (WGS) entry which is preliminary data.</text>
</comment>
<accession>A0A9P6JJZ5</accession>
<evidence type="ECO:0000259" key="2">
    <source>
        <dbReference type="Pfam" id="PF20151"/>
    </source>
</evidence>
<feature type="transmembrane region" description="Helical" evidence="1">
    <location>
        <begin position="89"/>
        <end position="108"/>
    </location>
</feature>
<name>A0A9P6JJZ5_9AGAR</name>
<dbReference type="AlphaFoldDB" id="A0A9P6JJZ5"/>
<feature type="transmembrane region" description="Helical" evidence="1">
    <location>
        <begin position="6"/>
        <end position="26"/>
    </location>
</feature>
<protein>
    <recommendedName>
        <fullName evidence="2">DUF6533 domain-containing protein</fullName>
    </recommendedName>
</protein>
<evidence type="ECO:0000256" key="1">
    <source>
        <dbReference type="SAM" id="Phobius"/>
    </source>
</evidence>
<proteinExistence type="predicted"/>
<dbReference type="EMBL" id="MU157911">
    <property type="protein sequence ID" value="KAF9523741.1"/>
    <property type="molecule type" value="Genomic_DNA"/>
</dbReference>
<feature type="transmembrane region" description="Helical" evidence="1">
    <location>
        <begin position="207"/>
        <end position="234"/>
    </location>
</feature>
<dbReference type="OrthoDB" id="3038990at2759"/>
<evidence type="ECO:0000313" key="4">
    <source>
        <dbReference type="Proteomes" id="UP000807306"/>
    </source>
</evidence>